<dbReference type="Gene3D" id="3.90.10.10">
    <property type="entry name" value="Cytochrome C3"/>
    <property type="match status" value="1"/>
</dbReference>
<reference evidence="8 9" key="1">
    <citation type="submission" date="2020-08" db="EMBL/GenBank/DDBJ databases">
        <title>Bridging the membrane lipid divide: bacteria of the FCB group superphylum have the potential to synthesize archaeal ether lipids.</title>
        <authorList>
            <person name="Villanueva L."/>
            <person name="Von Meijenfeldt F.A.B."/>
            <person name="Westbye A.B."/>
            <person name="Yadav S."/>
            <person name="Hopmans E.C."/>
            <person name="Dutilh B.E."/>
            <person name="Sinninghe Damste J.S."/>
        </authorList>
    </citation>
    <scope>NUCLEOTIDE SEQUENCE [LARGE SCALE GENOMIC DNA]</scope>
    <source>
        <strain evidence="8">NIOZ-UU81</strain>
    </source>
</reference>
<feature type="signal peptide" evidence="6">
    <location>
        <begin position="1"/>
        <end position="20"/>
    </location>
</feature>
<evidence type="ECO:0000256" key="3">
    <source>
        <dbReference type="ARBA" id="ARBA00022723"/>
    </source>
</evidence>
<evidence type="ECO:0000313" key="9">
    <source>
        <dbReference type="Proteomes" id="UP000599024"/>
    </source>
</evidence>
<name>A0A8J6NAW0_9BACT</name>
<dbReference type="SUPFAM" id="SSF48695">
    <property type="entry name" value="Multiheme cytochromes"/>
    <property type="match status" value="1"/>
</dbReference>
<evidence type="ECO:0000259" key="7">
    <source>
        <dbReference type="Pfam" id="PF02085"/>
    </source>
</evidence>
<dbReference type="CDD" id="cd08168">
    <property type="entry name" value="Cytochrom_C3"/>
    <property type="match status" value="1"/>
</dbReference>
<keyword evidence="5" id="KW-0408">Iron</keyword>
<sequence length="130" mass="13678">MKKGLIASTVFALTLGLAFAGNTIASDKGAADMVLQATVDPASKPKPAVFPHAAHQEKFACADCHHSKDADGNKVAYVEGQKIESCESCHNMAAGMEKKISTYKMAAHSLCVTCHKATDKALGSCKVCHK</sequence>
<keyword evidence="4" id="KW-0249">Electron transport</keyword>
<dbReference type="GO" id="GO:0009055">
    <property type="term" value="F:electron transfer activity"/>
    <property type="evidence" value="ECO:0007669"/>
    <property type="project" value="InterPro"/>
</dbReference>
<dbReference type="Proteomes" id="UP000599024">
    <property type="component" value="Unassembled WGS sequence"/>
</dbReference>
<protein>
    <submittedName>
        <fullName evidence="8">Cytochrome c3 family protein</fullName>
    </submittedName>
</protein>
<evidence type="ECO:0000256" key="4">
    <source>
        <dbReference type="ARBA" id="ARBA00022982"/>
    </source>
</evidence>
<organism evidence="8 9">
    <name type="scientific">Candidatus Desulfatifera sulfidica</name>
    <dbReference type="NCBI Taxonomy" id="2841691"/>
    <lineage>
        <taxon>Bacteria</taxon>
        <taxon>Pseudomonadati</taxon>
        <taxon>Thermodesulfobacteriota</taxon>
        <taxon>Desulfobulbia</taxon>
        <taxon>Desulfobulbales</taxon>
        <taxon>Desulfobulbaceae</taxon>
        <taxon>Candidatus Desulfatifera</taxon>
    </lineage>
</organism>
<feature type="domain" description="Class III cytochrome C" evidence="7">
    <location>
        <begin position="40"/>
        <end position="129"/>
    </location>
</feature>
<dbReference type="AlphaFoldDB" id="A0A8J6NAW0"/>
<dbReference type="GO" id="GO:0046872">
    <property type="term" value="F:metal ion binding"/>
    <property type="evidence" value="ECO:0007669"/>
    <property type="project" value="UniProtKB-KW"/>
</dbReference>
<dbReference type="Pfam" id="PF02085">
    <property type="entry name" value="Cytochrom_CIII"/>
    <property type="match status" value="1"/>
</dbReference>
<keyword evidence="1" id="KW-0813">Transport</keyword>
<comment type="caution">
    <text evidence="8">The sequence shown here is derived from an EMBL/GenBank/DDBJ whole genome shotgun (WGS) entry which is preliminary data.</text>
</comment>
<dbReference type="InterPro" id="IPR020942">
    <property type="entry name" value="Cyt_c_III_dom"/>
</dbReference>
<dbReference type="GO" id="GO:0020037">
    <property type="term" value="F:heme binding"/>
    <property type="evidence" value="ECO:0007669"/>
    <property type="project" value="InterPro"/>
</dbReference>
<keyword evidence="6" id="KW-0732">Signal</keyword>
<dbReference type="EMBL" id="JACNLK010000036">
    <property type="protein sequence ID" value="MBC8208376.1"/>
    <property type="molecule type" value="Genomic_DNA"/>
</dbReference>
<evidence type="ECO:0000256" key="2">
    <source>
        <dbReference type="ARBA" id="ARBA00022617"/>
    </source>
</evidence>
<keyword evidence="2" id="KW-0349">Heme</keyword>
<evidence type="ECO:0000256" key="6">
    <source>
        <dbReference type="SAM" id="SignalP"/>
    </source>
</evidence>
<gene>
    <name evidence="8" type="ORF">H8E79_04315</name>
</gene>
<feature type="chain" id="PRO_5035180528" evidence="6">
    <location>
        <begin position="21"/>
        <end position="130"/>
    </location>
</feature>
<evidence type="ECO:0000256" key="5">
    <source>
        <dbReference type="ARBA" id="ARBA00023004"/>
    </source>
</evidence>
<evidence type="ECO:0000256" key="1">
    <source>
        <dbReference type="ARBA" id="ARBA00022448"/>
    </source>
</evidence>
<dbReference type="InterPro" id="IPR036280">
    <property type="entry name" value="Multihaem_cyt_sf"/>
</dbReference>
<keyword evidence="3" id="KW-0479">Metal-binding</keyword>
<accession>A0A8J6NAW0</accession>
<proteinExistence type="predicted"/>
<evidence type="ECO:0000313" key="8">
    <source>
        <dbReference type="EMBL" id="MBC8208376.1"/>
    </source>
</evidence>